<feature type="binding site" evidence="5">
    <location>
        <position position="147"/>
    </location>
    <ligand>
        <name>pyridoxal 5'-phosphate</name>
        <dbReference type="ChEBI" id="CHEBI:597326"/>
    </ligand>
</feature>
<dbReference type="EMBL" id="ML732226">
    <property type="protein sequence ID" value="KAB8073484.1"/>
    <property type="molecule type" value="Genomic_DNA"/>
</dbReference>
<evidence type="ECO:0000256" key="4">
    <source>
        <dbReference type="ARBA" id="ARBA00022898"/>
    </source>
</evidence>
<dbReference type="GO" id="GO:0016740">
    <property type="term" value="F:transferase activity"/>
    <property type="evidence" value="ECO:0007669"/>
    <property type="project" value="UniProtKB-KW"/>
</dbReference>
<dbReference type="GO" id="GO:0043420">
    <property type="term" value="P:anthranilate metabolic process"/>
    <property type="evidence" value="ECO:0007669"/>
    <property type="project" value="UniProtKB-UniRule"/>
</dbReference>
<dbReference type="PANTHER" id="PTHR14084">
    <property type="entry name" value="KYNURENINASE"/>
    <property type="match status" value="1"/>
</dbReference>
<proteinExistence type="inferred from homology"/>
<keyword evidence="2 5" id="KW-0662">Pyridine nucleotide biosynthesis</keyword>
<comment type="subcellular location">
    <subcellularLocation>
        <location evidence="5 6">Cytoplasm</location>
    </subcellularLocation>
</comment>
<comment type="subunit">
    <text evidence="5 6">Homodimer.</text>
</comment>
<feature type="binding site" evidence="5">
    <location>
        <position position="148"/>
    </location>
    <ligand>
        <name>pyridoxal 5'-phosphate</name>
        <dbReference type="ChEBI" id="CHEBI:597326"/>
    </ligand>
</feature>
<feature type="binding site" evidence="5">
    <location>
        <begin position="175"/>
        <end position="178"/>
    </location>
    <ligand>
        <name>pyridoxal 5'-phosphate</name>
        <dbReference type="ChEBI" id="CHEBI:597326"/>
    </ligand>
</feature>
<dbReference type="InterPro" id="IPR000192">
    <property type="entry name" value="Aminotrans_V_dom"/>
</dbReference>
<comment type="cofactor">
    <cofactor evidence="5 6">
        <name>pyridoxal 5'-phosphate</name>
        <dbReference type="ChEBI" id="CHEBI:597326"/>
    </cofactor>
</comment>
<dbReference type="Gene3D" id="3.40.640.10">
    <property type="entry name" value="Type I PLP-dependent aspartate aminotransferase-like (Major domain)"/>
    <property type="match status" value="1"/>
</dbReference>
<evidence type="ECO:0000313" key="8">
    <source>
        <dbReference type="EMBL" id="KAB8073484.1"/>
    </source>
</evidence>
<keyword evidence="9" id="KW-1185">Reference proteome</keyword>
<dbReference type="GO" id="GO:0019805">
    <property type="term" value="P:quinolinate biosynthetic process"/>
    <property type="evidence" value="ECO:0007669"/>
    <property type="project" value="UniProtKB-UniRule"/>
</dbReference>
<dbReference type="SUPFAM" id="SSF53383">
    <property type="entry name" value="PLP-dependent transferases"/>
    <property type="match status" value="1"/>
</dbReference>
<feature type="binding site" evidence="5">
    <location>
        <position position="286"/>
    </location>
    <ligand>
        <name>pyridoxal 5'-phosphate</name>
        <dbReference type="ChEBI" id="CHEBI:597326"/>
    </ligand>
</feature>
<dbReference type="InterPro" id="IPR015424">
    <property type="entry name" value="PyrdxlP-dep_Trfase"/>
</dbReference>
<dbReference type="UniPathway" id="UPA00334">
    <property type="reaction ID" value="UER00455"/>
</dbReference>
<evidence type="ECO:0000259" key="7">
    <source>
        <dbReference type="Pfam" id="PF00266"/>
    </source>
</evidence>
<dbReference type="NCBIfam" id="TIGR01814">
    <property type="entry name" value="kynureninase"/>
    <property type="match status" value="1"/>
</dbReference>
<comment type="catalytic activity">
    <reaction evidence="6">
        <text>3-hydroxy-L-kynurenine + H2O = 3-hydroxyanthranilate + L-alanine + H(+)</text>
        <dbReference type="Rhea" id="RHEA:25143"/>
        <dbReference type="ChEBI" id="CHEBI:15377"/>
        <dbReference type="ChEBI" id="CHEBI:15378"/>
        <dbReference type="ChEBI" id="CHEBI:36559"/>
        <dbReference type="ChEBI" id="CHEBI:57972"/>
        <dbReference type="ChEBI" id="CHEBI:58125"/>
        <dbReference type="EC" id="3.7.1.3"/>
    </reaction>
</comment>
<organism evidence="8 9">
    <name type="scientific">Aspergillus leporis</name>
    <dbReference type="NCBI Taxonomy" id="41062"/>
    <lineage>
        <taxon>Eukaryota</taxon>
        <taxon>Fungi</taxon>
        <taxon>Dikarya</taxon>
        <taxon>Ascomycota</taxon>
        <taxon>Pezizomycotina</taxon>
        <taxon>Eurotiomycetes</taxon>
        <taxon>Eurotiomycetidae</taxon>
        <taxon>Eurotiales</taxon>
        <taxon>Aspergillaceae</taxon>
        <taxon>Aspergillus</taxon>
        <taxon>Aspergillus subgen. Circumdati</taxon>
    </lineage>
</organism>
<dbReference type="Proteomes" id="UP000326565">
    <property type="component" value="Unassembled WGS sequence"/>
</dbReference>
<gene>
    <name evidence="5" type="primary">BNA5</name>
    <name evidence="8" type="ORF">BDV29DRAFT_136503</name>
</gene>
<dbReference type="FunFam" id="3.40.640.10:FF:000031">
    <property type="entry name" value="Kynureninase"/>
    <property type="match status" value="1"/>
</dbReference>
<name>A0A5N5X1X8_9EURO</name>
<evidence type="ECO:0000256" key="5">
    <source>
        <dbReference type="HAMAP-Rule" id="MF_03017"/>
    </source>
</evidence>
<keyword evidence="4 5" id="KW-0663">Pyridoxal phosphate</keyword>
<dbReference type="PANTHER" id="PTHR14084:SF0">
    <property type="entry name" value="KYNURENINASE"/>
    <property type="match status" value="1"/>
</dbReference>
<evidence type="ECO:0000256" key="6">
    <source>
        <dbReference type="PIRNR" id="PIRNR038800"/>
    </source>
</evidence>
<evidence type="ECO:0000313" key="9">
    <source>
        <dbReference type="Proteomes" id="UP000326565"/>
    </source>
</evidence>
<dbReference type="GO" id="GO:0034354">
    <property type="term" value="P:'de novo' NAD+ biosynthetic process from L-tryptophan"/>
    <property type="evidence" value="ECO:0007669"/>
    <property type="project" value="UniProtKB-UniRule"/>
</dbReference>
<evidence type="ECO:0000256" key="3">
    <source>
        <dbReference type="ARBA" id="ARBA00022801"/>
    </source>
</evidence>
<dbReference type="Pfam" id="PF22580">
    <property type="entry name" value="KYNU_C"/>
    <property type="match status" value="1"/>
</dbReference>
<dbReference type="HAMAP" id="MF_01970">
    <property type="entry name" value="Kynureninase"/>
    <property type="match status" value="1"/>
</dbReference>
<feature type="binding site" evidence="5">
    <location>
        <position position="264"/>
    </location>
    <ligand>
        <name>pyridoxal 5'-phosphate</name>
        <dbReference type="ChEBI" id="CHEBI:597326"/>
    </ligand>
</feature>
<dbReference type="UniPathway" id="UPA00253">
    <property type="reaction ID" value="UER00329"/>
</dbReference>
<dbReference type="InterPro" id="IPR015421">
    <property type="entry name" value="PyrdxlP-dep_Trfase_major"/>
</dbReference>
<dbReference type="InterPro" id="IPR010111">
    <property type="entry name" value="Kynureninase"/>
</dbReference>
<dbReference type="Gene3D" id="3.90.1150.10">
    <property type="entry name" value="Aspartate Aminotransferase, domain 1"/>
    <property type="match status" value="1"/>
</dbReference>
<comment type="function">
    <text evidence="5 6">Catalyzes the cleavage of L-kynurenine (L-Kyn) and L-3-hydroxykynurenine (L-3OHKyn) into anthranilic acid (AA) and 3-hydroxyanthranilic acid (3-OHAA), respectively.</text>
</comment>
<dbReference type="Pfam" id="PF00266">
    <property type="entry name" value="Aminotran_5"/>
    <property type="match status" value="1"/>
</dbReference>
<keyword evidence="8" id="KW-0808">Transferase</keyword>
<keyword evidence="3 5" id="KW-0378">Hydrolase</keyword>
<dbReference type="PIRSF" id="PIRSF038800">
    <property type="entry name" value="KYNU"/>
    <property type="match status" value="1"/>
</dbReference>
<comment type="pathway">
    <text evidence="5 6">Cofactor biosynthesis; NAD(+) biosynthesis; quinolinate from L-kynurenine: step 2/3.</text>
</comment>
<feature type="binding site" evidence="5">
    <location>
        <position position="261"/>
    </location>
    <ligand>
        <name>pyridoxal 5'-phosphate</name>
        <dbReference type="ChEBI" id="CHEBI:597326"/>
    </ligand>
</feature>
<dbReference type="OrthoDB" id="5978656at2759"/>
<dbReference type="GO" id="GO:0097053">
    <property type="term" value="P:L-kynurenine catabolic process"/>
    <property type="evidence" value="ECO:0007669"/>
    <property type="project" value="UniProtKB-UniRule"/>
</dbReference>
<dbReference type="EC" id="3.7.1.3" evidence="5 6"/>
<protein>
    <recommendedName>
        <fullName evidence="5 6">Kynureninase</fullName>
        <ecNumber evidence="5 6">3.7.1.3</ecNumber>
    </recommendedName>
    <alternativeName>
        <fullName evidence="5">Biosynthesis of nicotinic acid protein 5</fullName>
    </alternativeName>
    <alternativeName>
        <fullName evidence="5">L-kynurenine hydrolase</fullName>
    </alternativeName>
</protein>
<reference evidence="8 9" key="1">
    <citation type="submission" date="2019-04" db="EMBL/GenBank/DDBJ databases">
        <title>Friends and foes A comparative genomics study of 23 Aspergillus species from section Flavi.</title>
        <authorList>
            <consortium name="DOE Joint Genome Institute"/>
            <person name="Kjaerbolling I."/>
            <person name="Vesth T."/>
            <person name="Frisvad J.C."/>
            <person name="Nybo J.L."/>
            <person name="Theobald S."/>
            <person name="Kildgaard S."/>
            <person name="Isbrandt T."/>
            <person name="Kuo A."/>
            <person name="Sato A."/>
            <person name="Lyhne E.K."/>
            <person name="Kogle M.E."/>
            <person name="Wiebenga A."/>
            <person name="Kun R.S."/>
            <person name="Lubbers R.J."/>
            <person name="Makela M.R."/>
            <person name="Barry K."/>
            <person name="Chovatia M."/>
            <person name="Clum A."/>
            <person name="Daum C."/>
            <person name="Haridas S."/>
            <person name="He G."/>
            <person name="LaButti K."/>
            <person name="Lipzen A."/>
            <person name="Mondo S."/>
            <person name="Riley R."/>
            <person name="Salamov A."/>
            <person name="Simmons B.A."/>
            <person name="Magnuson J.K."/>
            <person name="Henrissat B."/>
            <person name="Mortensen U.H."/>
            <person name="Larsen T.O."/>
            <person name="Devries R.P."/>
            <person name="Grigoriev I.V."/>
            <person name="Machida M."/>
            <person name="Baker S.E."/>
            <person name="Andersen M.R."/>
        </authorList>
    </citation>
    <scope>NUCLEOTIDE SEQUENCE [LARGE SCALE GENOMIC DNA]</scope>
    <source>
        <strain evidence="8 9">CBS 151.66</strain>
    </source>
</reference>
<keyword evidence="1 5" id="KW-0963">Cytoplasm</keyword>
<comment type="similarity">
    <text evidence="5 6">Belongs to the kynureninase family.</text>
</comment>
<dbReference type="AlphaFoldDB" id="A0A5N5X1X8"/>
<dbReference type="InterPro" id="IPR015422">
    <property type="entry name" value="PyrdxlP-dep_Trfase_small"/>
</dbReference>
<feature type="domain" description="Aminotransferase class V" evidence="7">
    <location>
        <begin position="211"/>
        <end position="304"/>
    </location>
</feature>
<accession>A0A5N5X1X8</accession>
<dbReference type="GO" id="GO:0019441">
    <property type="term" value="P:L-tryptophan catabolic process to kynurenine"/>
    <property type="evidence" value="ECO:0007669"/>
    <property type="project" value="TreeGrafter"/>
</dbReference>
<feature type="modified residue" description="N6-(pyridoxal phosphate)lysine" evidence="5">
    <location>
        <position position="287"/>
    </location>
</feature>
<evidence type="ECO:0000256" key="2">
    <source>
        <dbReference type="ARBA" id="ARBA00022642"/>
    </source>
</evidence>
<dbReference type="GO" id="GO:0030429">
    <property type="term" value="F:kynureninase activity"/>
    <property type="evidence" value="ECO:0007669"/>
    <property type="project" value="UniProtKB-UniRule"/>
</dbReference>
<sequence>MGSRLHVQEIKSGPLLPYKDDIRAFTREYADSLDAQDPLRHLRDEFIIPSKKDLKRKTLDVNENIDDSSDPRSIYLCGNSLGLQPRNTRKYLEYYLRTWAIKGVTGHFTPHDDQLLPPFVDVDDAGAKLMAPVVGALESEVAVMETLTANLHLLLASFYRPTKEKYKIILEGKAFPSDHYAVESQIRHHNIDPKDAMVLIEPDNAHRPILSTEQILRVIDEHASSTALILLPGIQFYTGQYFDIEKITAHAHSKGIIIGWDCAHAAGNVDLRLHDWNVDFAAWCNYKYLNSGPGGMAALFVHESHGRVDADKVGSKDEPFRPRLSGWWGDDKKIRFRMENRFVPQVGAAGFQLSNPSVLDMNAVVASLEIYNRTSMAEIRQKSLNLTGYLEHLLLKYPLDAVPEDKPFIIITPSNPAERGAQLSLRLEPGLLDTILEVLEENGIVVDERKPDVIRVAPAPLYNTYADVWQFCQVFLDACRKAVLARK</sequence>
<dbReference type="GO" id="GO:0030170">
    <property type="term" value="F:pyridoxal phosphate binding"/>
    <property type="evidence" value="ECO:0007669"/>
    <property type="project" value="UniProtKB-UniRule"/>
</dbReference>
<feature type="binding site" evidence="5">
    <location>
        <position position="327"/>
    </location>
    <ligand>
        <name>pyridoxal 5'-phosphate</name>
        <dbReference type="ChEBI" id="CHEBI:597326"/>
    </ligand>
</feature>
<comment type="caution">
    <text evidence="5">Lacks conserved residue(s) required for the propagation of feature annotation.</text>
</comment>
<comment type="pathway">
    <text evidence="5 6">Amino-acid degradation; L-kynurenine degradation; L-alanine and anthranilate from L-kynurenine: step 1/1.</text>
</comment>
<feature type="binding site" evidence="5">
    <location>
        <position position="355"/>
    </location>
    <ligand>
        <name>pyridoxal 5'-phosphate</name>
        <dbReference type="ChEBI" id="CHEBI:597326"/>
    </ligand>
</feature>
<dbReference type="GO" id="GO:0005737">
    <property type="term" value="C:cytoplasm"/>
    <property type="evidence" value="ECO:0007669"/>
    <property type="project" value="UniProtKB-SubCell"/>
</dbReference>
<comment type="catalytic activity">
    <reaction evidence="5 6">
        <text>L-kynurenine + H2O = anthranilate + L-alanine + H(+)</text>
        <dbReference type="Rhea" id="RHEA:16813"/>
        <dbReference type="ChEBI" id="CHEBI:15377"/>
        <dbReference type="ChEBI" id="CHEBI:15378"/>
        <dbReference type="ChEBI" id="CHEBI:16567"/>
        <dbReference type="ChEBI" id="CHEBI:57959"/>
        <dbReference type="ChEBI" id="CHEBI:57972"/>
        <dbReference type="EC" id="3.7.1.3"/>
    </reaction>
</comment>
<evidence type="ECO:0000256" key="1">
    <source>
        <dbReference type="ARBA" id="ARBA00022490"/>
    </source>
</evidence>